<accession>A0A843W261</accession>
<keyword evidence="2" id="KW-1185">Reference proteome</keyword>
<protein>
    <submittedName>
        <fullName evidence="1">Uncharacterized protein</fullName>
    </submittedName>
</protein>
<sequence>MLAQRLQQFVPIVPRYLCSVCSVLGEFPTEPVTSEAHPYSPQARARRRFLHRRPVRSRDVACVVSLARLRPVHGRRTRVKHITGLTGLDKAFRHNTCPYEITLSITLFTYYENKRVNYTALHKQLLLSLGVAPH</sequence>
<dbReference type="EMBL" id="NMUH01003367">
    <property type="protein sequence ID" value="MQM05193.1"/>
    <property type="molecule type" value="Genomic_DNA"/>
</dbReference>
<evidence type="ECO:0000313" key="1">
    <source>
        <dbReference type="EMBL" id="MQM05193.1"/>
    </source>
</evidence>
<organism evidence="1 2">
    <name type="scientific">Colocasia esculenta</name>
    <name type="common">Wild taro</name>
    <name type="synonym">Arum esculentum</name>
    <dbReference type="NCBI Taxonomy" id="4460"/>
    <lineage>
        <taxon>Eukaryota</taxon>
        <taxon>Viridiplantae</taxon>
        <taxon>Streptophyta</taxon>
        <taxon>Embryophyta</taxon>
        <taxon>Tracheophyta</taxon>
        <taxon>Spermatophyta</taxon>
        <taxon>Magnoliopsida</taxon>
        <taxon>Liliopsida</taxon>
        <taxon>Araceae</taxon>
        <taxon>Aroideae</taxon>
        <taxon>Colocasieae</taxon>
        <taxon>Colocasia</taxon>
    </lineage>
</organism>
<comment type="caution">
    <text evidence="1">The sequence shown here is derived from an EMBL/GenBank/DDBJ whole genome shotgun (WGS) entry which is preliminary data.</text>
</comment>
<reference evidence="1" key="1">
    <citation type="submission" date="2017-07" db="EMBL/GenBank/DDBJ databases">
        <title>Taro Niue Genome Assembly and Annotation.</title>
        <authorList>
            <person name="Atibalentja N."/>
            <person name="Keating K."/>
            <person name="Fields C.J."/>
        </authorList>
    </citation>
    <scope>NUCLEOTIDE SEQUENCE</scope>
    <source>
        <strain evidence="1">Niue_2</strain>
        <tissue evidence="1">Leaf</tissue>
    </source>
</reference>
<proteinExistence type="predicted"/>
<dbReference type="Proteomes" id="UP000652761">
    <property type="component" value="Unassembled WGS sequence"/>
</dbReference>
<dbReference type="AlphaFoldDB" id="A0A843W261"/>
<name>A0A843W261_COLES</name>
<gene>
    <name evidence="1" type="ORF">Taro_038000</name>
</gene>
<evidence type="ECO:0000313" key="2">
    <source>
        <dbReference type="Proteomes" id="UP000652761"/>
    </source>
</evidence>